<name>A0AB34HFL6_ESCRO</name>
<sequence>MDNASDYGSEDSRFDSWLARRTHHCFTSFLCRPLMNPMELENPLQGCEATLLKVGPEPAAPEADTRIARGRTGLSPALQGGPTPAAPEAHPRLAFLFPAAPSSARLFAGPLSAPALPQPRAPARQARSWQPRAPHTAARL</sequence>
<evidence type="ECO:0000256" key="1">
    <source>
        <dbReference type="SAM" id="MobiDB-lite"/>
    </source>
</evidence>
<dbReference type="EMBL" id="JAIQCJ010001354">
    <property type="protein sequence ID" value="KAJ8790434.1"/>
    <property type="molecule type" value="Genomic_DNA"/>
</dbReference>
<feature type="compositionally biased region" description="Low complexity" evidence="1">
    <location>
        <begin position="121"/>
        <end position="134"/>
    </location>
</feature>
<accession>A0AB34HFL6</accession>
<dbReference type="Proteomes" id="UP001159641">
    <property type="component" value="Unassembled WGS sequence"/>
</dbReference>
<evidence type="ECO:0000313" key="3">
    <source>
        <dbReference type="Proteomes" id="UP001159641"/>
    </source>
</evidence>
<gene>
    <name evidence="2" type="ORF">J1605_004407</name>
</gene>
<evidence type="ECO:0000313" key="2">
    <source>
        <dbReference type="EMBL" id="KAJ8790434.1"/>
    </source>
</evidence>
<comment type="caution">
    <text evidence="2">The sequence shown here is derived from an EMBL/GenBank/DDBJ whole genome shotgun (WGS) entry which is preliminary data.</text>
</comment>
<keyword evidence="3" id="KW-1185">Reference proteome</keyword>
<feature type="non-terminal residue" evidence="2">
    <location>
        <position position="140"/>
    </location>
</feature>
<proteinExistence type="predicted"/>
<feature type="region of interest" description="Disordered" evidence="1">
    <location>
        <begin position="110"/>
        <end position="140"/>
    </location>
</feature>
<organism evidence="2 3">
    <name type="scientific">Eschrichtius robustus</name>
    <name type="common">California gray whale</name>
    <name type="synonym">Eschrichtius gibbosus</name>
    <dbReference type="NCBI Taxonomy" id="9764"/>
    <lineage>
        <taxon>Eukaryota</taxon>
        <taxon>Metazoa</taxon>
        <taxon>Chordata</taxon>
        <taxon>Craniata</taxon>
        <taxon>Vertebrata</taxon>
        <taxon>Euteleostomi</taxon>
        <taxon>Mammalia</taxon>
        <taxon>Eutheria</taxon>
        <taxon>Laurasiatheria</taxon>
        <taxon>Artiodactyla</taxon>
        <taxon>Whippomorpha</taxon>
        <taxon>Cetacea</taxon>
        <taxon>Mysticeti</taxon>
        <taxon>Eschrichtiidae</taxon>
        <taxon>Eschrichtius</taxon>
    </lineage>
</organism>
<reference evidence="2 3" key="1">
    <citation type="submission" date="2022-11" db="EMBL/GenBank/DDBJ databases">
        <title>Whole genome sequence of Eschrichtius robustus ER-17-0199.</title>
        <authorList>
            <person name="Bruniche-Olsen A."/>
            <person name="Black A.N."/>
            <person name="Fields C.J."/>
            <person name="Walden K."/>
            <person name="Dewoody J.A."/>
        </authorList>
    </citation>
    <scope>NUCLEOTIDE SEQUENCE [LARGE SCALE GENOMIC DNA]</scope>
    <source>
        <strain evidence="2">ER-17-0199</strain>
        <tissue evidence="2">Blubber</tissue>
    </source>
</reference>
<protein>
    <submittedName>
        <fullName evidence="2">Uncharacterized protein</fullName>
    </submittedName>
</protein>
<dbReference type="AlphaFoldDB" id="A0AB34HFL6"/>